<dbReference type="STRING" id="1121442.SAMN02745702_00124"/>
<dbReference type="Proteomes" id="UP000189733">
    <property type="component" value="Unassembled WGS sequence"/>
</dbReference>
<dbReference type="InterPro" id="IPR003385">
    <property type="entry name" value="Glyco_hydro_77"/>
</dbReference>
<dbReference type="SUPFAM" id="SSF51445">
    <property type="entry name" value="(Trans)glycosidases"/>
    <property type="match status" value="1"/>
</dbReference>
<evidence type="ECO:0000256" key="7">
    <source>
        <dbReference type="ARBA" id="ARBA00023277"/>
    </source>
</evidence>
<keyword evidence="7 10" id="KW-0119">Carbohydrate metabolism</keyword>
<organism evidence="11 12">
    <name type="scientific">Desulfobaculum bizertense DSM 18034</name>
    <dbReference type="NCBI Taxonomy" id="1121442"/>
    <lineage>
        <taxon>Bacteria</taxon>
        <taxon>Pseudomonadati</taxon>
        <taxon>Thermodesulfobacteriota</taxon>
        <taxon>Desulfovibrionia</taxon>
        <taxon>Desulfovibrionales</taxon>
        <taxon>Desulfovibrionaceae</taxon>
        <taxon>Desulfobaculum</taxon>
    </lineage>
</organism>
<sequence>MNELFATRRSGVLLHVSSLPSAYGIGDMGSGLVRFLDFLEASGLTLWQILPLTPVSSFLGNSPYSSNSLFAGNTLFISPERLAADGYLRLSELSDFALPNTGKVDYPRCEVLRQSLLDRVYLRWGRELLADSAFQAFVQRHASAWLDDFALFCALKKKHGGQQWTRWAAPYRQRDAAALSAFAEEERDTIQQVLFEQYLFFSQWERVREECRRRGILLIGDAPFYPTHDSADVWAHQELFQLDERGESRQLAGVPPDYFSETGQLWGNPVYAWPAHAAEDYAWCLHRMEHSLREVDILRIDHFRALAGYWAVPHGEKTALNGHWEPGPGEAFLAAVQQRIPQLPFIAEDLGEITPDVIALRKAFALPGMHVLQFGFDEDLPKSPHALHNHEQNGVSYTGTHDNTTSRHWWESDGGARKSRFRRYTGLAPAAGGIAEALIRLACMSPARFALFPMQDILNLSASGRMNVPSRARGNWAWRMRSKDVSGQITEKMRQLVTLYGRLP</sequence>
<accession>A0A1T4VES6</accession>
<proteinExistence type="inferred from homology"/>
<comment type="catalytic activity">
    <reaction evidence="1 10">
        <text>Transfers a segment of a (1-&gt;4)-alpha-D-glucan to a new position in an acceptor, which may be glucose or a (1-&gt;4)-alpha-D-glucan.</text>
        <dbReference type="EC" id="2.4.1.25"/>
    </reaction>
</comment>
<dbReference type="Gene3D" id="3.20.20.80">
    <property type="entry name" value="Glycosidases"/>
    <property type="match status" value="1"/>
</dbReference>
<keyword evidence="6 10" id="KW-0808">Transferase</keyword>
<evidence type="ECO:0000313" key="11">
    <source>
        <dbReference type="EMBL" id="SKA63383.1"/>
    </source>
</evidence>
<dbReference type="PANTHER" id="PTHR32438:SF5">
    <property type="entry name" value="4-ALPHA-GLUCANOTRANSFERASE DPE1, CHLOROPLASTIC_AMYLOPLASTIC"/>
    <property type="match status" value="1"/>
</dbReference>
<dbReference type="GO" id="GO:0004134">
    <property type="term" value="F:4-alpha-glucanotransferase activity"/>
    <property type="evidence" value="ECO:0007669"/>
    <property type="project" value="UniProtKB-EC"/>
</dbReference>
<dbReference type="InterPro" id="IPR017853">
    <property type="entry name" value="GH"/>
</dbReference>
<dbReference type="PANTHER" id="PTHR32438">
    <property type="entry name" value="4-ALPHA-GLUCANOTRANSFERASE DPE1, CHLOROPLASTIC/AMYLOPLASTIC"/>
    <property type="match status" value="1"/>
</dbReference>
<dbReference type="NCBIfam" id="TIGR00217">
    <property type="entry name" value="malQ"/>
    <property type="match status" value="1"/>
</dbReference>
<keyword evidence="12" id="KW-1185">Reference proteome</keyword>
<evidence type="ECO:0000256" key="9">
    <source>
        <dbReference type="ARBA" id="ARBA00031501"/>
    </source>
</evidence>
<evidence type="ECO:0000256" key="1">
    <source>
        <dbReference type="ARBA" id="ARBA00000439"/>
    </source>
</evidence>
<reference evidence="11 12" key="1">
    <citation type="submission" date="2017-02" db="EMBL/GenBank/DDBJ databases">
        <authorList>
            <person name="Peterson S.W."/>
        </authorList>
    </citation>
    <scope>NUCLEOTIDE SEQUENCE [LARGE SCALE GENOMIC DNA]</scope>
    <source>
        <strain evidence="11 12">DSM 18034</strain>
    </source>
</reference>
<comment type="similarity">
    <text evidence="2 10">Belongs to the disproportionating enzyme family.</text>
</comment>
<evidence type="ECO:0000256" key="10">
    <source>
        <dbReference type="RuleBase" id="RU361207"/>
    </source>
</evidence>
<dbReference type="GO" id="GO:0005975">
    <property type="term" value="P:carbohydrate metabolic process"/>
    <property type="evidence" value="ECO:0007669"/>
    <property type="project" value="InterPro"/>
</dbReference>
<dbReference type="OrthoDB" id="9761577at2"/>
<dbReference type="Pfam" id="PF02446">
    <property type="entry name" value="Glyco_hydro_77"/>
    <property type="match status" value="1"/>
</dbReference>
<evidence type="ECO:0000256" key="5">
    <source>
        <dbReference type="ARBA" id="ARBA00022676"/>
    </source>
</evidence>
<dbReference type="RefSeq" id="WP_078683452.1">
    <property type="nucleotide sequence ID" value="NZ_FUYA01000001.1"/>
</dbReference>
<gene>
    <name evidence="11" type="ORF">SAMN02745702_00124</name>
</gene>
<dbReference type="NCBIfam" id="NF011080">
    <property type="entry name" value="PRK14508.1-3"/>
    <property type="match status" value="1"/>
</dbReference>
<evidence type="ECO:0000256" key="3">
    <source>
        <dbReference type="ARBA" id="ARBA00012560"/>
    </source>
</evidence>
<evidence type="ECO:0000256" key="8">
    <source>
        <dbReference type="ARBA" id="ARBA00031423"/>
    </source>
</evidence>
<evidence type="ECO:0000313" key="12">
    <source>
        <dbReference type="Proteomes" id="UP000189733"/>
    </source>
</evidence>
<evidence type="ECO:0000256" key="2">
    <source>
        <dbReference type="ARBA" id="ARBA00005684"/>
    </source>
</evidence>
<dbReference type="EC" id="2.4.1.25" evidence="3 10"/>
<protein>
    <recommendedName>
        <fullName evidence="4 10">4-alpha-glucanotransferase</fullName>
        <ecNumber evidence="3 10">2.4.1.25</ecNumber>
    </recommendedName>
    <alternativeName>
        <fullName evidence="8 10">Amylomaltase</fullName>
    </alternativeName>
    <alternativeName>
        <fullName evidence="9 10">Disproportionating enzyme</fullName>
    </alternativeName>
</protein>
<name>A0A1T4VES6_9BACT</name>
<dbReference type="EMBL" id="FUYA01000001">
    <property type="protein sequence ID" value="SKA63383.1"/>
    <property type="molecule type" value="Genomic_DNA"/>
</dbReference>
<keyword evidence="5 10" id="KW-0328">Glycosyltransferase</keyword>
<evidence type="ECO:0000256" key="6">
    <source>
        <dbReference type="ARBA" id="ARBA00022679"/>
    </source>
</evidence>
<evidence type="ECO:0000256" key="4">
    <source>
        <dbReference type="ARBA" id="ARBA00020295"/>
    </source>
</evidence>
<dbReference type="AlphaFoldDB" id="A0A1T4VES6"/>